<accession>A0A7W7S4D2</accession>
<name>A0A7W7S4D2_9ACTN</name>
<evidence type="ECO:0000313" key="6">
    <source>
        <dbReference type="EMBL" id="MBB4942716.1"/>
    </source>
</evidence>
<dbReference type="EMBL" id="JACHJU010000004">
    <property type="protein sequence ID" value="MBB4942716.1"/>
    <property type="molecule type" value="Genomic_DNA"/>
</dbReference>
<reference evidence="6 7" key="1">
    <citation type="submission" date="2020-08" db="EMBL/GenBank/DDBJ databases">
        <title>Sequencing the genomes of 1000 actinobacteria strains.</title>
        <authorList>
            <person name="Klenk H.-P."/>
        </authorList>
    </citation>
    <scope>NUCLEOTIDE SEQUENCE [LARGE SCALE GENOMIC DNA]</scope>
    <source>
        <strain evidence="6 7">DSM 43023</strain>
    </source>
</reference>
<sequence length="386" mass="43916">MGFDGMEDWLRRAELAGAAHMELVSGVVQLRPEDAMVEAMLRGWRAQQTARGLKDDTIVPRERLVRRFLAFTNEYPWAWSPGHMDEWSLHMTAEQHLAPSTIRSYQCTLRQFTEFLIDGRYGWAVACEQAFGPGRHPVAIAHEWNTIAHLNDYEGNPEARPFSRQELQRFLDYADDQVERAVKSKRKGALAAYRDATLFKVIYGWGLRRTETAKLDVVDFGRNPAAPEFGRFGMLNVRYGKAKKGQPPRRRNVAAVMDWAVEAVVDYVENVRPRFGCEDHPALWVTERGGRVKPAEINARFVAYREALKLPSALVVHSLRHSYVTHLTEDGVDRRFIQTQVGHESDSSTAVYTHVSDDFMNTALRRALGPALDSGHGSRPGRKDQR</sequence>
<dbReference type="InterPro" id="IPR011010">
    <property type="entry name" value="DNA_brk_join_enz"/>
</dbReference>
<protein>
    <submittedName>
        <fullName evidence="6">Site-specific recombinase XerD</fullName>
    </submittedName>
</protein>
<keyword evidence="2" id="KW-0233">DNA recombination</keyword>
<dbReference type="PROSITE" id="PS51900">
    <property type="entry name" value="CB"/>
    <property type="match status" value="1"/>
</dbReference>
<evidence type="ECO:0000256" key="3">
    <source>
        <dbReference type="PROSITE-ProRule" id="PRU01248"/>
    </source>
</evidence>
<dbReference type="Gene3D" id="1.10.443.10">
    <property type="entry name" value="Intergrase catalytic core"/>
    <property type="match status" value="1"/>
</dbReference>
<dbReference type="GO" id="GO:0015074">
    <property type="term" value="P:DNA integration"/>
    <property type="evidence" value="ECO:0007669"/>
    <property type="project" value="InterPro"/>
</dbReference>
<dbReference type="PROSITE" id="PS51898">
    <property type="entry name" value="TYR_RECOMBINASE"/>
    <property type="match status" value="1"/>
</dbReference>
<proteinExistence type="predicted"/>
<dbReference type="AlphaFoldDB" id="A0A7W7S4D2"/>
<dbReference type="InterPro" id="IPR013762">
    <property type="entry name" value="Integrase-like_cat_sf"/>
</dbReference>
<dbReference type="InterPro" id="IPR044068">
    <property type="entry name" value="CB"/>
</dbReference>
<dbReference type="GO" id="GO:0006310">
    <property type="term" value="P:DNA recombination"/>
    <property type="evidence" value="ECO:0007669"/>
    <property type="project" value="UniProtKB-KW"/>
</dbReference>
<evidence type="ECO:0000259" key="4">
    <source>
        <dbReference type="PROSITE" id="PS51898"/>
    </source>
</evidence>
<dbReference type="GO" id="GO:0003677">
    <property type="term" value="F:DNA binding"/>
    <property type="evidence" value="ECO:0007669"/>
    <property type="project" value="UniProtKB-UniRule"/>
</dbReference>
<dbReference type="Proteomes" id="UP000534286">
    <property type="component" value="Unassembled WGS sequence"/>
</dbReference>
<evidence type="ECO:0000256" key="2">
    <source>
        <dbReference type="ARBA" id="ARBA00023172"/>
    </source>
</evidence>
<organism evidence="6 7">
    <name type="scientific">Streptosporangium album</name>
    <dbReference type="NCBI Taxonomy" id="47479"/>
    <lineage>
        <taxon>Bacteria</taxon>
        <taxon>Bacillati</taxon>
        <taxon>Actinomycetota</taxon>
        <taxon>Actinomycetes</taxon>
        <taxon>Streptosporangiales</taxon>
        <taxon>Streptosporangiaceae</taxon>
        <taxon>Streptosporangium</taxon>
    </lineage>
</organism>
<evidence type="ECO:0000259" key="5">
    <source>
        <dbReference type="PROSITE" id="PS51900"/>
    </source>
</evidence>
<evidence type="ECO:0000313" key="7">
    <source>
        <dbReference type="Proteomes" id="UP000534286"/>
    </source>
</evidence>
<feature type="domain" description="Core-binding (CB)" evidence="5">
    <location>
        <begin position="78"/>
        <end position="201"/>
    </location>
</feature>
<dbReference type="PANTHER" id="PTHR30349">
    <property type="entry name" value="PHAGE INTEGRASE-RELATED"/>
    <property type="match status" value="1"/>
</dbReference>
<dbReference type="InterPro" id="IPR002104">
    <property type="entry name" value="Integrase_catalytic"/>
</dbReference>
<evidence type="ECO:0000256" key="1">
    <source>
        <dbReference type="ARBA" id="ARBA00023125"/>
    </source>
</evidence>
<gene>
    <name evidence="6" type="ORF">FHR32_007116</name>
</gene>
<feature type="domain" description="Tyr recombinase" evidence="4">
    <location>
        <begin position="157"/>
        <end position="365"/>
    </location>
</feature>
<dbReference type="Pfam" id="PF00589">
    <property type="entry name" value="Phage_integrase"/>
    <property type="match status" value="1"/>
</dbReference>
<comment type="caution">
    <text evidence="6">The sequence shown here is derived from an EMBL/GenBank/DDBJ whole genome shotgun (WGS) entry which is preliminary data.</text>
</comment>
<dbReference type="InterPro" id="IPR050090">
    <property type="entry name" value="Tyrosine_recombinase_XerCD"/>
</dbReference>
<keyword evidence="7" id="KW-1185">Reference proteome</keyword>
<dbReference type="RefSeq" id="WP_312882832.1">
    <property type="nucleotide sequence ID" value="NZ_BAABEK010000091.1"/>
</dbReference>
<dbReference type="PANTHER" id="PTHR30349:SF64">
    <property type="entry name" value="PROPHAGE INTEGRASE INTD-RELATED"/>
    <property type="match status" value="1"/>
</dbReference>
<keyword evidence="1 3" id="KW-0238">DNA-binding</keyword>
<dbReference type="SUPFAM" id="SSF56349">
    <property type="entry name" value="DNA breaking-rejoining enzymes"/>
    <property type="match status" value="1"/>
</dbReference>